<protein>
    <recommendedName>
        <fullName evidence="2">Transposase-associated domain-containing protein</fullName>
    </recommendedName>
</protein>
<keyword evidence="4" id="KW-1185">Reference proteome</keyword>
<dbReference type="PANTHER" id="PTHR10775:SF172">
    <property type="entry name" value="TNP2, PARTIAL"/>
    <property type="match status" value="1"/>
</dbReference>
<evidence type="ECO:0000313" key="3">
    <source>
        <dbReference type="EMBL" id="WVZ88532.1"/>
    </source>
</evidence>
<feature type="region of interest" description="Disordered" evidence="1">
    <location>
        <begin position="1"/>
        <end position="27"/>
    </location>
</feature>
<feature type="compositionally biased region" description="Pro residues" evidence="1">
    <location>
        <begin position="73"/>
        <end position="84"/>
    </location>
</feature>
<dbReference type="Pfam" id="PF13963">
    <property type="entry name" value="Transpos_assoc"/>
    <property type="match status" value="1"/>
</dbReference>
<dbReference type="InterPro" id="IPR029480">
    <property type="entry name" value="Transpos_assoc"/>
</dbReference>
<evidence type="ECO:0000313" key="4">
    <source>
        <dbReference type="Proteomes" id="UP001341281"/>
    </source>
</evidence>
<dbReference type="Pfam" id="PF02992">
    <property type="entry name" value="Transposase_21"/>
    <property type="match status" value="1"/>
</dbReference>
<feature type="compositionally biased region" description="Basic residues" evidence="1">
    <location>
        <begin position="94"/>
        <end position="108"/>
    </location>
</feature>
<feature type="compositionally biased region" description="Pro residues" evidence="1">
    <location>
        <begin position="9"/>
        <end position="22"/>
    </location>
</feature>
<reference evidence="3 4" key="1">
    <citation type="submission" date="2024-02" db="EMBL/GenBank/DDBJ databases">
        <title>High-quality chromosome-scale genome assembly of Pensacola bahiagrass (Paspalum notatum Flugge var. saurae).</title>
        <authorList>
            <person name="Vega J.M."/>
            <person name="Podio M."/>
            <person name="Orjuela J."/>
            <person name="Siena L.A."/>
            <person name="Pessino S.C."/>
            <person name="Combes M.C."/>
            <person name="Mariac C."/>
            <person name="Albertini E."/>
            <person name="Pupilli F."/>
            <person name="Ortiz J.P.A."/>
            <person name="Leblanc O."/>
        </authorList>
    </citation>
    <scope>NUCLEOTIDE SEQUENCE [LARGE SCALE GENOMIC DNA]</scope>
    <source>
        <strain evidence="3">R1</strain>
        <tissue evidence="3">Leaf</tissue>
    </source>
</reference>
<gene>
    <name evidence="3" type="ORF">U9M48_035049</name>
</gene>
<feature type="domain" description="Transposase-associated" evidence="2">
    <location>
        <begin position="160"/>
        <end position="226"/>
    </location>
</feature>
<dbReference type="InterPro" id="IPR004242">
    <property type="entry name" value="Transposase_21"/>
</dbReference>
<dbReference type="PANTHER" id="PTHR10775">
    <property type="entry name" value="OS08G0208400 PROTEIN"/>
    <property type="match status" value="1"/>
</dbReference>
<dbReference type="Proteomes" id="UP001341281">
    <property type="component" value="Chromosome 08"/>
</dbReference>
<sequence length="495" mass="55191">MSSRRLPLAAPPHAAPPPPPAPRRAAPCRTAACLSPTALAGCLPHVLPTADAALQAAADAAAPRSCSPTAHAAPPPPPASPPLRRPAASPPRTAHGRRRPAARGRRRRPAVLLHHYPRPWQPAASPLDISVKCPRHPRGPAPLEHEVGEDRRAMYDGWRSDGAHSKEWAQIANAFLNHAFAGPARIVLCPCCECGNLIYHRKEQVQQHLCKNGFMPDYIVWSKHGEGRERPIERDSNNNNNNHDRIHEMLNDLGRQFDVGPEAEERSTIPKEVEDFYRLLAAADEVLHESTKVTVLEAVTRLMSGKAKFNFSNECYNFIVKLIDDILPQNHKMPKDIISYDKIDACENNCMLFRKNGDEKLSHCKCCGKSRYVEVLNEEGESVTTKELVTTKVSVKQLRRMPIADRFKQLYLSNATAHPMRSIRFGLSTDGFTPFSIGATLYSCWPVFIVPYNLPPHLCMKEGFVFLVMVILGPKHPGKNLNVFLEPLIEELQEL</sequence>
<feature type="region of interest" description="Disordered" evidence="1">
    <location>
        <begin position="55"/>
        <end position="108"/>
    </location>
</feature>
<evidence type="ECO:0000259" key="2">
    <source>
        <dbReference type="Pfam" id="PF13963"/>
    </source>
</evidence>
<dbReference type="EMBL" id="CP144752">
    <property type="protein sequence ID" value="WVZ88532.1"/>
    <property type="molecule type" value="Genomic_DNA"/>
</dbReference>
<dbReference type="AlphaFoldDB" id="A0AAQ3UEM1"/>
<proteinExistence type="predicted"/>
<evidence type="ECO:0000256" key="1">
    <source>
        <dbReference type="SAM" id="MobiDB-lite"/>
    </source>
</evidence>
<feature type="compositionally biased region" description="Low complexity" evidence="1">
    <location>
        <begin position="55"/>
        <end position="72"/>
    </location>
</feature>
<organism evidence="3 4">
    <name type="scientific">Paspalum notatum var. saurae</name>
    <dbReference type="NCBI Taxonomy" id="547442"/>
    <lineage>
        <taxon>Eukaryota</taxon>
        <taxon>Viridiplantae</taxon>
        <taxon>Streptophyta</taxon>
        <taxon>Embryophyta</taxon>
        <taxon>Tracheophyta</taxon>
        <taxon>Spermatophyta</taxon>
        <taxon>Magnoliopsida</taxon>
        <taxon>Liliopsida</taxon>
        <taxon>Poales</taxon>
        <taxon>Poaceae</taxon>
        <taxon>PACMAD clade</taxon>
        <taxon>Panicoideae</taxon>
        <taxon>Andropogonodae</taxon>
        <taxon>Paspaleae</taxon>
        <taxon>Paspalinae</taxon>
        <taxon>Paspalum</taxon>
    </lineage>
</organism>
<accession>A0AAQ3UEM1</accession>
<name>A0AAQ3UEM1_PASNO</name>